<dbReference type="Proteomes" id="UP000515806">
    <property type="component" value="Chromosome"/>
</dbReference>
<dbReference type="KEGG" id="proe:H9L23_02170"/>
<dbReference type="RefSeq" id="WP_187593454.1">
    <property type="nucleotide sequence ID" value="NZ_CP060723.1"/>
</dbReference>
<accession>A0A7G9QHV9</accession>
<keyword evidence="2" id="KW-1185">Reference proteome</keyword>
<dbReference type="EMBL" id="CP060723">
    <property type="protein sequence ID" value="QNN42934.1"/>
    <property type="molecule type" value="Genomic_DNA"/>
</dbReference>
<gene>
    <name evidence="1" type="ORF">H9L23_02170</name>
</gene>
<proteinExistence type="predicted"/>
<sequence length="300" mass="34663">MTTQTHTLTCRCKFKFEITVFCEEGNIEDEGYSCFNCGKEHSFRASMPIQGKDVQILEEGIRRQPEDLDPCEVYRVLREKGADSLHHANTALTSYTFIKEKKLLSRKYVVDHGLQQTSQYTDKSDDKFGIFDDIFMDAVDIHLQAGNRNQYGPILFKFPLELLNTYPLVFVRVTRQNPSDWSVGQTVEKRYYMSIHDFEKGYALGNFSSMLIFPYINGELDLMGNLKELVIDSPKLQWGVSEMALEQEFLDAIKVKKSIGEPSKTKLRLRKCNEKTCGCTKAYRDNDVIARKMFGIEKYK</sequence>
<evidence type="ECO:0000313" key="1">
    <source>
        <dbReference type="EMBL" id="QNN42934.1"/>
    </source>
</evidence>
<name>A0A7G9QHV9_9SPHI</name>
<organism evidence="1 2">
    <name type="scientific">Pedobacter roseus</name>
    <dbReference type="NCBI Taxonomy" id="336820"/>
    <lineage>
        <taxon>Bacteria</taxon>
        <taxon>Pseudomonadati</taxon>
        <taxon>Bacteroidota</taxon>
        <taxon>Sphingobacteriia</taxon>
        <taxon>Sphingobacteriales</taxon>
        <taxon>Sphingobacteriaceae</taxon>
        <taxon>Pedobacter</taxon>
    </lineage>
</organism>
<protein>
    <submittedName>
        <fullName evidence="1">Uncharacterized protein</fullName>
    </submittedName>
</protein>
<reference evidence="1 2" key="1">
    <citation type="submission" date="2020-08" db="EMBL/GenBank/DDBJ databases">
        <title>Genome sequence of Pedobacter roseus KACC 11594T.</title>
        <authorList>
            <person name="Hyun D.-W."/>
            <person name="Bae J.-W."/>
        </authorList>
    </citation>
    <scope>NUCLEOTIDE SEQUENCE [LARGE SCALE GENOMIC DNA]</scope>
    <source>
        <strain evidence="1 2">KACC 11594</strain>
    </source>
</reference>
<evidence type="ECO:0000313" key="2">
    <source>
        <dbReference type="Proteomes" id="UP000515806"/>
    </source>
</evidence>
<dbReference type="AlphaFoldDB" id="A0A7G9QHV9"/>